<evidence type="ECO:0000256" key="5">
    <source>
        <dbReference type="ARBA" id="ARBA00017603"/>
    </source>
</evidence>
<evidence type="ECO:0000256" key="8">
    <source>
        <dbReference type="ARBA" id="ARBA00022912"/>
    </source>
</evidence>
<keyword evidence="8 11" id="KW-0904">Protein phosphatase</keyword>
<dbReference type="InterPro" id="IPR002115">
    <property type="entry name" value="Tyr_Pase_low_mol_wt_mml"/>
</dbReference>
<reference evidence="13" key="2">
    <citation type="submission" date="2025-08" db="UniProtKB">
        <authorList>
            <consortium name="Ensembl"/>
        </authorList>
    </citation>
    <scope>IDENTIFICATION</scope>
</reference>
<evidence type="ECO:0000256" key="7">
    <source>
        <dbReference type="ARBA" id="ARBA00022801"/>
    </source>
</evidence>
<evidence type="ECO:0000256" key="3">
    <source>
        <dbReference type="ARBA" id="ARBA00012646"/>
    </source>
</evidence>
<accession>A0A8C8U5W6</accession>
<evidence type="ECO:0000313" key="14">
    <source>
        <dbReference type="Proteomes" id="UP000694547"/>
    </source>
</evidence>
<dbReference type="SUPFAM" id="SSF52788">
    <property type="entry name" value="Phosphotyrosine protein phosphatases I"/>
    <property type="match status" value="1"/>
</dbReference>
<dbReference type="InterPro" id="IPR017867">
    <property type="entry name" value="Tyr_phospatase_low_mol_wt"/>
</dbReference>
<evidence type="ECO:0000256" key="2">
    <source>
        <dbReference type="ARBA" id="ARBA00011063"/>
    </source>
</evidence>
<dbReference type="PANTHER" id="PTHR11717">
    <property type="entry name" value="LOW MOLECULAR WEIGHT PROTEIN TYROSINE PHOSPHATASE"/>
    <property type="match status" value="1"/>
</dbReference>
<evidence type="ECO:0000256" key="1">
    <source>
        <dbReference type="ARBA" id="ARBA00004496"/>
    </source>
</evidence>
<dbReference type="GeneTree" id="ENSGT00940000162690"/>
<dbReference type="InterPro" id="IPR023485">
    <property type="entry name" value="Ptyr_pPase"/>
</dbReference>
<reference evidence="13 14" key="1">
    <citation type="submission" date="2018-10" db="EMBL/GenBank/DDBJ databases">
        <title>Improved assembly of the deer mouse Peromyscus maniculatus genome.</title>
        <authorList>
            <person name="Lassance J.-M."/>
            <person name="Hoekstra H.E."/>
        </authorList>
    </citation>
    <scope>NUCLEOTIDE SEQUENCE [LARGE SCALE GENOMIC DNA]</scope>
</reference>
<sequence>MAEVGFNSVLFMYLGNICWSCIAEAVFRKLVTDENTKTEQAIDSCAVSNWKVGQPPDPRAVSCLRNHGISTAHKARQITREDFASISNFSAFSEK</sequence>
<evidence type="ECO:0000256" key="10">
    <source>
        <dbReference type="ARBA" id="ARBA00033695"/>
    </source>
</evidence>
<proteinExistence type="inferred from homology"/>
<comment type="similarity">
    <text evidence="2 11">Belongs to the low molecular weight phosphotyrosine protein phosphatase family.</text>
</comment>
<organism evidence="13 14">
    <name type="scientific">Peromyscus maniculatus bairdii</name>
    <name type="common">Prairie deer mouse</name>
    <dbReference type="NCBI Taxonomy" id="230844"/>
    <lineage>
        <taxon>Eukaryota</taxon>
        <taxon>Metazoa</taxon>
        <taxon>Chordata</taxon>
        <taxon>Craniata</taxon>
        <taxon>Vertebrata</taxon>
        <taxon>Euteleostomi</taxon>
        <taxon>Mammalia</taxon>
        <taxon>Eutheria</taxon>
        <taxon>Euarchontoglires</taxon>
        <taxon>Glires</taxon>
        <taxon>Rodentia</taxon>
        <taxon>Myomorpha</taxon>
        <taxon>Muroidea</taxon>
        <taxon>Cricetidae</taxon>
        <taxon>Neotominae</taxon>
        <taxon>Peromyscus</taxon>
    </lineage>
</organism>
<dbReference type="PRINTS" id="PR00719">
    <property type="entry name" value="LMWPTPASE"/>
</dbReference>
<evidence type="ECO:0000259" key="12">
    <source>
        <dbReference type="SMART" id="SM00226"/>
    </source>
</evidence>
<dbReference type="InterPro" id="IPR050438">
    <property type="entry name" value="LMW_PTPase"/>
</dbReference>
<keyword evidence="6 11" id="KW-0963">Cytoplasm</keyword>
<dbReference type="GO" id="GO:0004726">
    <property type="term" value="F:non-membrane spanning protein tyrosine phosphatase activity"/>
    <property type="evidence" value="ECO:0007669"/>
    <property type="project" value="InterPro"/>
</dbReference>
<comment type="catalytic activity">
    <reaction evidence="11">
        <text>O-phospho-L-tyrosyl-[protein] + H2O = L-tyrosyl-[protein] + phosphate</text>
        <dbReference type="Rhea" id="RHEA:10684"/>
        <dbReference type="Rhea" id="RHEA-COMP:10136"/>
        <dbReference type="Rhea" id="RHEA-COMP:20101"/>
        <dbReference type="ChEBI" id="CHEBI:15377"/>
        <dbReference type="ChEBI" id="CHEBI:43474"/>
        <dbReference type="ChEBI" id="CHEBI:46858"/>
        <dbReference type="ChEBI" id="CHEBI:61978"/>
        <dbReference type="EC" id="3.1.3.48"/>
    </reaction>
</comment>
<reference evidence="13" key="3">
    <citation type="submission" date="2025-09" db="UniProtKB">
        <authorList>
            <consortium name="Ensembl"/>
        </authorList>
    </citation>
    <scope>IDENTIFICATION</scope>
</reference>
<comment type="catalytic activity">
    <reaction evidence="10">
        <text>a phosphate monoester + H2O = an alcohol + phosphate</text>
        <dbReference type="Rhea" id="RHEA:15017"/>
        <dbReference type="ChEBI" id="CHEBI:15377"/>
        <dbReference type="ChEBI" id="CHEBI:30879"/>
        <dbReference type="ChEBI" id="CHEBI:43474"/>
        <dbReference type="ChEBI" id="CHEBI:67140"/>
        <dbReference type="EC" id="3.1.3.2"/>
    </reaction>
    <physiologicalReaction direction="left-to-right" evidence="10">
        <dbReference type="Rhea" id="RHEA:15018"/>
    </physiologicalReaction>
</comment>
<dbReference type="PRINTS" id="PR00720">
    <property type="entry name" value="MAMMALPTPASE"/>
</dbReference>
<dbReference type="EC" id="3.1.3.2" evidence="3 11"/>
<dbReference type="PANTHER" id="PTHR11717:SF35">
    <property type="entry name" value="LOW MOLECULAR WEIGHT PHOSPHOTYROSINE PROTEIN PHOSPHATASE"/>
    <property type="match status" value="1"/>
</dbReference>
<dbReference type="AlphaFoldDB" id="A0A8C8U5W6"/>
<dbReference type="GO" id="GO:0003993">
    <property type="term" value="F:acid phosphatase activity"/>
    <property type="evidence" value="ECO:0007669"/>
    <property type="project" value="UniProtKB-UniRule"/>
</dbReference>
<dbReference type="Gene3D" id="3.40.50.2300">
    <property type="match status" value="1"/>
</dbReference>
<dbReference type="Ensembl" id="ENSPEMT00000037528.1">
    <property type="protein sequence ID" value="ENSPEMP00000030133.1"/>
    <property type="gene ID" value="ENSPEMG00000027971.1"/>
</dbReference>
<comment type="subcellular location">
    <subcellularLocation>
        <location evidence="1 11">Cytoplasm</location>
    </subcellularLocation>
</comment>
<feature type="domain" description="Phosphotyrosine protein phosphatase I" evidence="12">
    <location>
        <begin position="7"/>
        <end position="95"/>
    </location>
</feature>
<evidence type="ECO:0000256" key="9">
    <source>
        <dbReference type="ARBA" id="ARBA00032347"/>
    </source>
</evidence>
<evidence type="ECO:0000256" key="4">
    <source>
        <dbReference type="ARBA" id="ARBA00013064"/>
    </source>
</evidence>
<dbReference type="GO" id="GO:0005737">
    <property type="term" value="C:cytoplasm"/>
    <property type="evidence" value="ECO:0007669"/>
    <property type="project" value="UniProtKB-SubCell"/>
</dbReference>
<dbReference type="EC" id="3.1.3.48" evidence="4 11"/>
<dbReference type="Proteomes" id="UP000694547">
    <property type="component" value="Chromosome 22"/>
</dbReference>
<evidence type="ECO:0000256" key="6">
    <source>
        <dbReference type="ARBA" id="ARBA00022490"/>
    </source>
</evidence>
<keyword evidence="14" id="KW-1185">Reference proteome</keyword>
<evidence type="ECO:0000256" key="11">
    <source>
        <dbReference type="RuleBase" id="RU368115"/>
    </source>
</evidence>
<comment type="function">
    <text evidence="11">Acts on tyrosine phosphorylated proteins, low-MW aryl phosphates and natural and synthetic acyl phosphates.</text>
</comment>
<evidence type="ECO:0000313" key="13">
    <source>
        <dbReference type="Ensembl" id="ENSPEMP00000030133.1"/>
    </source>
</evidence>
<keyword evidence="7 11" id="KW-0378">Hydrolase</keyword>
<name>A0A8C8U5W6_PERMB</name>
<dbReference type="SMART" id="SM00226">
    <property type="entry name" value="LMWPc"/>
    <property type="match status" value="1"/>
</dbReference>
<protein>
    <recommendedName>
        <fullName evidence="5 11">Low molecular weight phosphotyrosine protein phosphatase</fullName>
        <shortName evidence="11">LMW-PTP</shortName>
        <shortName evidence="11">LMW-PTPase</shortName>
        <ecNumber evidence="3 11">3.1.3.2</ecNumber>
        <ecNumber evidence="4 11">3.1.3.48</ecNumber>
    </recommendedName>
    <alternativeName>
        <fullName evidence="9 11">Low molecular weight cytosolic acid phosphatase</fullName>
    </alternativeName>
</protein>
<dbReference type="Pfam" id="PF01451">
    <property type="entry name" value="LMWPc"/>
    <property type="match status" value="1"/>
</dbReference>
<dbReference type="InterPro" id="IPR036196">
    <property type="entry name" value="Ptyr_pPase_sf"/>
</dbReference>